<dbReference type="PANTHER" id="PTHR30614:SF0">
    <property type="entry name" value="L-CYSTINE TRANSPORT SYSTEM PERMEASE PROTEIN TCYL"/>
    <property type="match status" value="1"/>
</dbReference>
<evidence type="ECO:0000256" key="6">
    <source>
        <dbReference type="ARBA" id="ARBA00022970"/>
    </source>
</evidence>
<dbReference type="SUPFAM" id="SSF161098">
    <property type="entry name" value="MetI-like"/>
    <property type="match status" value="1"/>
</dbReference>
<dbReference type="PROSITE" id="PS50928">
    <property type="entry name" value="ABC_TM1"/>
    <property type="match status" value="1"/>
</dbReference>
<dbReference type="InterPro" id="IPR010065">
    <property type="entry name" value="AA_ABC_transptr_permease_3TM"/>
</dbReference>
<dbReference type="Gene3D" id="1.10.3720.10">
    <property type="entry name" value="MetI-like"/>
    <property type="match status" value="1"/>
</dbReference>
<dbReference type="PANTHER" id="PTHR30614">
    <property type="entry name" value="MEMBRANE COMPONENT OF AMINO ACID ABC TRANSPORTER"/>
    <property type="match status" value="1"/>
</dbReference>
<evidence type="ECO:0000256" key="7">
    <source>
        <dbReference type="ARBA" id="ARBA00022989"/>
    </source>
</evidence>
<keyword evidence="6" id="KW-0029">Amino-acid transport</keyword>
<keyword evidence="7 9" id="KW-1133">Transmembrane helix</keyword>
<evidence type="ECO:0000256" key="4">
    <source>
        <dbReference type="ARBA" id="ARBA00022475"/>
    </source>
</evidence>
<dbReference type="InterPro" id="IPR043429">
    <property type="entry name" value="ArtM/GltK/GlnP/TcyL/YhdX-like"/>
</dbReference>
<organism evidence="11 12">
    <name type="scientific">Alloyangia pacifica</name>
    <dbReference type="NCBI Taxonomy" id="311180"/>
    <lineage>
        <taxon>Bacteria</taxon>
        <taxon>Pseudomonadati</taxon>
        <taxon>Pseudomonadota</taxon>
        <taxon>Alphaproteobacteria</taxon>
        <taxon>Rhodobacterales</taxon>
        <taxon>Roseobacteraceae</taxon>
        <taxon>Alloyangia</taxon>
    </lineage>
</organism>
<dbReference type="STRING" id="311180.SAMN04488050_11194"/>
<dbReference type="InterPro" id="IPR000515">
    <property type="entry name" value="MetI-like"/>
</dbReference>
<dbReference type="GO" id="GO:0006865">
    <property type="term" value="P:amino acid transport"/>
    <property type="evidence" value="ECO:0007669"/>
    <property type="project" value="UniProtKB-KW"/>
</dbReference>
<feature type="transmembrane region" description="Helical" evidence="9">
    <location>
        <begin position="25"/>
        <end position="49"/>
    </location>
</feature>
<comment type="similarity">
    <text evidence="2">Belongs to the binding-protein-dependent transport system permease family. HisMQ subfamily.</text>
</comment>
<keyword evidence="3 9" id="KW-0813">Transport</keyword>
<dbReference type="GO" id="GO:0022857">
    <property type="term" value="F:transmembrane transporter activity"/>
    <property type="evidence" value="ECO:0007669"/>
    <property type="project" value="InterPro"/>
</dbReference>
<dbReference type="NCBIfam" id="TIGR01726">
    <property type="entry name" value="HEQRo_perm_3TM"/>
    <property type="match status" value="1"/>
</dbReference>
<gene>
    <name evidence="11" type="ORF">SAMN04488050_11194</name>
</gene>
<dbReference type="OrthoDB" id="9787841at2"/>
<feature type="transmembrane region" description="Helical" evidence="9">
    <location>
        <begin position="138"/>
        <end position="156"/>
    </location>
</feature>
<reference evidence="12" key="1">
    <citation type="submission" date="2016-10" db="EMBL/GenBank/DDBJ databases">
        <authorList>
            <person name="Varghese N."/>
            <person name="Submissions S."/>
        </authorList>
    </citation>
    <scope>NUCLEOTIDE SEQUENCE [LARGE SCALE GENOMIC DNA]</scope>
    <source>
        <strain evidence="12">DSM 26894</strain>
    </source>
</reference>
<dbReference type="EMBL" id="FOZW01000011">
    <property type="protein sequence ID" value="SFT13195.1"/>
    <property type="molecule type" value="Genomic_DNA"/>
</dbReference>
<evidence type="ECO:0000256" key="5">
    <source>
        <dbReference type="ARBA" id="ARBA00022692"/>
    </source>
</evidence>
<evidence type="ECO:0000313" key="12">
    <source>
        <dbReference type="Proteomes" id="UP000199392"/>
    </source>
</evidence>
<feature type="domain" description="ABC transmembrane type-1" evidence="10">
    <location>
        <begin position="25"/>
        <end position="212"/>
    </location>
</feature>
<protein>
    <submittedName>
        <fullName evidence="11">Polar amino acid transport system permease protein</fullName>
    </submittedName>
</protein>
<evidence type="ECO:0000256" key="3">
    <source>
        <dbReference type="ARBA" id="ARBA00022448"/>
    </source>
</evidence>
<proteinExistence type="inferred from homology"/>
<evidence type="ECO:0000256" key="1">
    <source>
        <dbReference type="ARBA" id="ARBA00004429"/>
    </source>
</evidence>
<keyword evidence="5 9" id="KW-0812">Transmembrane</keyword>
<evidence type="ECO:0000256" key="9">
    <source>
        <dbReference type="RuleBase" id="RU363032"/>
    </source>
</evidence>
<keyword evidence="8 9" id="KW-0472">Membrane</keyword>
<dbReference type="InterPro" id="IPR035906">
    <property type="entry name" value="MetI-like_sf"/>
</dbReference>
<feature type="transmembrane region" description="Helical" evidence="9">
    <location>
        <begin position="96"/>
        <end position="117"/>
    </location>
</feature>
<keyword evidence="12" id="KW-1185">Reference proteome</keyword>
<dbReference type="Proteomes" id="UP000199392">
    <property type="component" value="Unassembled WGS sequence"/>
</dbReference>
<evidence type="ECO:0000256" key="2">
    <source>
        <dbReference type="ARBA" id="ARBA00010072"/>
    </source>
</evidence>
<dbReference type="Pfam" id="PF00528">
    <property type="entry name" value="BPD_transp_1"/>
    <property type="match status" value="1"/>
</dbReference>
<dbReference type="AlphaFoldDB" id="A0A1I6VHN5"/>
<dbReference type="CDD" id="cd06261">
    <property type="entry name" value="TM_PBP2"/>
    <property type="match status" value="1"/>
</dbReference>
<name>A0A1I6VHN5_9RHOB</name>
<keyword evidence="4" id="KW-1003">Cell membrane</keyword>
<dbReference type="GO" id="GO:0043190">
    <property type="term" value="C:ATP-binding cassette (ABC) transporter complex"/>
    <property type="evidence" value="ECO:0007669"/>
    <property type="project" value="InterPro"/>
</dbReference>
<feature type="transmembrane region" description="Helical" evidence="9">
    <location>
        <begin position="194"/>
        <end position="211"/>
    </location>
</feature>
<dbReference type="RefSeq" id="WP_092428187.1">
    <property type="nucleotide sequence ID" value="NZ_FNCL01000011.1"/>
</dbReference>
<evidence type="ECO:0000256" key="8">
    <source>
        <dbReference type="ARBA" id="ARBA00023136"/>
    </source>
</evidence>
<evidence type="ECO:0000313" key="11">
    <source>
        <dbReference type="EMBL" id="SFT13195.1"/>
    </source>
</evidence>
<accession>A0A1I6VHN5</accession>
<sequence length="223" mass="24139">MNDLLQAFFNLNVILTYLPDLWKGLVVTVELSVLVVITGFAIGIGLALLRTLENRVINTFIVLYADILRALPPLMLIVVGFFGLPYLGLKPSGFGTAWTVLAMVLSAFTEELVFAGINALPKGQSEAARASGLTRWQVLIYVVLPQAIRLVIAPLTSRTIATVKNTSLASVVAVPDLLAEASAALGYSSNASPLFAAALGYLLILFPLVIFSRRLESRLRWTH</sequence>
<evidence type="ECO:0000259" key="10">
    <source>
        <dbReference type="PROSITE" id="PS50928"/>
    </source>
</evidence>
<feature type="transmembrane region" description="Helical" evidence="9">
    <location>
        <begin position="61"/>
        <end position="84"/>
    </location>
</feature>
<comment type="subcellular location">
    <subcellularLocation>
        <location evidence="1">Cell inner membrane</location>
        <topology evidence="1">Multi-pass membrane protein</topology>
    </subcellularLocation>
    <subcellularLocation>
        <location evidence="9">Cell membrane</location>
        <topology evidence="9">Multi-pass membrane protein</topology>
    </subcellularLocation>
</comment>